<keyword evidence="2" id="KW-1133">Transmembrane helix</keyword>
<evidence type="ECO:0000256" key="2">
    <source>
        <dbReference type="SAM" id="Phobius"/>
    </source>
</evidence>
<reference evidence="3 4" key="1">
    <citation type="submission" date="2019-02" db="EMBL/GenBank/DDBJ databases">
        <title>Deep-cultivation of Planctomycetes and their phenomic and genomic characterization uncovers novel biology.</title>
        <authorList>
            <person name="Wiegand S."/>
            <person name="Jogler M."/>
            <person name="Boedeker C."/>
            <person name="Pinto D."/>
            <person name="Vollmers J."/>
            <person name="Rivas-Marin E."/>
            <person name="Kohn T."/>
            <person name="Peeters S.H."/>
            <person name="Heuer A."/>
            <person name="Rast P."/>
            <person name="Oberbeckmann S."/>
            <person name="Bunk B."/>
            <person name="Jeske O."/>
            <person name="Meyerdierks A."/>
            <person name="Storesund J.E."/>
            <person name="Kallscheuer N."/>
            <person name="Luecker S."/>
            <person name="Lage O.M."/>
            <person name="Pohl T."/>
            <person name="Merkel B.J."/>
            <person name="Hornburger P."/>
            <person name="Mueller R.-W."/>
            <person name="Bruemmer F."/>
            <person name="Labrenz M."/>
            <person name="Spormann A.M."/>
            <person name="Op Den Camp H."/>
            <person name="Overmann J."/>
            <person name="Amann R."/>
            <person name="Jetten M.S.M."/>
            <person name="Mascher T."/>
            <person name="Medema M.H."/>
            <person name="Devos D.P."/>
            <person name="Kaster A.-K."/>
            <person name="Ovreas L."/>
            <person name="Rohde M."/>
            <person name="Galperin M.Y."/>
            <person name="Jogler C."/>
        </authorList>
    </citation>
    <scope>NUCLEOTIDE SEQUENCE [LARGE SCALE GENOMIC DNA]</scope>
    <source>
        <strain evidence="3 4">Q31b</strain>
    </source>
</reference>
<feature type="region of interest" description="Disordered" evidence="1">
    <location>
        <begin position="221"/>
        <end position="263"/>
    </location>
</feature>
<dbReference type="InterPro" id="IPR016024">
    <property type="entry name" value="ARM-type_fold"/>
</dbReference>
<feature type="transmembrane region" description="Helical" evidence="2">
    <location>
        <begin position="30"/>
        <end position="48"/>
    </location>
</feature>
<evidence type="ECO:0000256" key="1">
    <source>
        <dbReference type="SAM" id="MobiDB-lite"/>
    </source>
</evidence>
<keyword evidence="2" id="KW-0812">Transmembrane</keyword>
<dbReference type="Proteomes" id="UP000315471">
    <property type="component" value="Unassembled WGS sequence"/>
</dbReference>
<dbReference type="EMBL" id="SJPY01000007">
    <property type="protein sequence ID" value="TWU37818.1"/>
    <property type="molecule type" value="Genomic_DNA"/>
</dbReference>
<protein>
    <recommendedName>
        <fullName evidence="5">HEAT repeat protein</fullName>
    </recommendedName>
</protein>
<dbReference type="OrthoDB" id="281574at2"/>
<dbReference type="RefSeq" id="WP_146601754.1">
    <property type="nucleotide sequence ID" value="NZ_SJPY01000007.1"/>
</dbReference>
<proteinExistence type="predicted"/>
<dbReference type="SUPFAM" id="SSF48371">
    <property type="entry name" value="ARM repeat"/>
    <property type="match status" value="1"/>
</dbReference>
<name>A0A5C6DLZ5_9BACT</name>
<sequence length="445" mass="49222">MQSGDFTNHPNPFALHVDGNRPSRSSFRTAAKFFAMITLLFGVTLAVGSQSRQWIVNRLMSGFSELQVPEKQQRLAQISELGIPAIEPLVDAILDPETEVARTACELLRQSQNHWTSFDWSDSRTYHEELVKQLARISSAIPEGRTGWTTSLIQQTIMESVQKDDAASKNLYNFASQTLGSMSLSTGSGPSVLDTQPLDQNAPVRLMVRSKPLPVADAESFGAWTDWPTPQSRETSSHIPSDEQPSQESKPGASVYRSSASKLRPVESGENIVLRDIQATKPDSLAAETVPVSASPLAVTQSPPAANGTIVPTSYLTDSAFESYDDQSVIHWLGSEEASLRQKAKLELMRRGFSAQQIEIATQIASPDSASRLALVDAIARSRIENPRPWLAILLNDSYREVRLKTISVIATMNDPEMMQTLRSRLEQERDPIVNARIRRVLKLR</sequence>
<organism evidence="3 4">
    <name type="scientific">Novipirellula aureliae</name>
    <dbReference type="NCBI Taxonomy" id="2527966"/>
    <lineage>
        <taxon>Bacteria</taxon>
        <taxon>Pseudomonadati</taxon>
        <taxon>Planctomycetota</taxon>
        <taxon>Planctomycetia</taxon>
        <taxon>Pirellulales</taxon>
        <taxon>Pirellulaceae</taxon>
        <taxon>Novipirellula</taxon>
    </lineage>
</organism>
<evidence type="ECO:0000313" key="4">
    <source>
        <dbReference type="Proteomes" id="UP000315471"/>
    </source>
</evidence>
<keyword evidence="2" id="KW-0472">Membrane</keyword>
<evidence type="ECO:0008006" key="5">
    <source>
        <dbReference type="Google" id="ProtNLM"/>
    </source>
</evidence>
<accession>A0A5C6DLZ5</accession>
<gene>
    <name evidence="3" type="ORF">Q31b_46070</name>
</gene>
<keyword evidence="4" id="KW-1185">Reference proteome</keyword>
<evidence type="ECO:0000313" key="3">
    <source>
        <dbReference type="EMBL" id="TWU37818.1"/>
    </source>
</evidence>
<dbReference type="AlphaFoldDB" id="A0A5C6DLZ5"/>
<comment type="caution">
    <text evidence="3">The sequence shown here is derived from an EMBL/GenBank/DDBJ whole genome shotgun (WGS) entry which is preliminary data.</text>
</comment>
<feature type="compositionally biased region" description="Polar residues" evidence="1">
    <location>
        <begin position="228"/>
        <end position="249"/>
    </location>
</feature>